<dbReference type="SUPFAM" id="SSF52833">
    <property type="entry name" value="Thioredoxin-like"/>
    <property type="match status" value="1"/>
</dbReference>
<dbReference type="GO" id="GO:0005737">
    <property type="term" value="C:cytoplasm"/>
    <property type="evidence" value="ECO:0007669"/>
    <property type="project" value="TreeGrafter"/>
</dbReference>
<dbReference type="PIRSF" id="PIRSF015753">
    <property type="entry name" value="GST"/>
    <property type="match status" value="1"/>
</dbReference>
<reference evidence="6" key="1">
    <citation type="submission" date="2015-09" db="EMBL/GenBank/DDBJ databases">
        <authorList>
            <person name="Fill T.P."/>
            <person name="Baretta J.F."/>
            <person name="de Almeida L.G."/>
            <person name="Rocha M."/>
            <person name="de Souza D.H."/>
            <person name="Malavazi I."/>
            <person name="Cerdeira L.T."/>
            <person name="Hong H."/>
            <person name="Samborskyy M."/>
            <person name="de Vasconcelos A.T."/>
            <person name="Leadlay P."/>
            <person name="Rodrigues-Filho E."/>
        </authorList>
    </citation>
    <scope>NUCLEOTIDE SEQUENCE [LARGE SCALE GENOMIC DNA]</scope>
    <source>
        <strain evidence="6">LaBioMMi 136</strain>
    </source>
</reference>
<evidence type="ECO:0000256" key="1">
    <source>
        <dbReference type="PIRSR" id="PIRSR015753-1"/>
    </source>
</evidence>
<dbReference type="Pfam" id="PF13409">
    <property type="entry name" value="GST_N_2"/>
    <property type="match status" value="1"/>
</dbReference>
<dbReference type="InterPro" id="IPR036282">
    <property type="entry name" value="Glutathione-S-Trfase_C_sf"/>
</dbReference>
<evidence type="ECO:0000313" key="5">
    <source>
        <dbReference type="EMBL" id="OOQ87543.1"/>
    </source>
</evidence>
<feature type="active site" description="Proton donor/acceptor" evidence="1">
    <location>
        <position position="208"/>
    </location>
</feature>
<dbReference type="Proteomes" id="UP000190744">
    <property type="component" value="Unassembled WGS sequence"/>
</dbReference>
<evidence type="ECO:0000259" key="4">
    <source>
        <dbReference type="Pfam" id="PF13409"/>
    </source>
</evidence>
<dbReference type="PANTHER" id="PTHR32419">
    <property type="entry name" value="GLUTATHIONYL-HYDROQUINONE REDUCTASE"/>
    <property type="match status" value="1"/>
</dbReference>
<feature type="binding site" evidence="2">
    <location>
        <begin position="140"/>
        <end position="143"/>
    </location>
    <ligand>
        <name>glutathione</name>
        <dbReference type="ChEBI" id="CHEBI:57925"/>
    </ligand>
</feature>
<feature type="domain" description="GST N-terminal" evidence="4">
    <location>
        <begin position="65"/>
        <end position="168"/>
    </location>
</feature>
<keyword evidence="5" id="KW-0808">Transferase</keyword>
<dbReference type="AlphaFoldDB" id="A0A1S9RPW1"/>
<gene>
    <name evidence="5" type="primary">gto2</name>
    <name evidence="5" type="ORF">PEBR_15511</name>
</gene>
<dbReference type="InterPro" id="IPR040079">
    <property type="entry name" value="Glutathione_S-Trfase"/>
</dbReference>
<feature type="site" description="Lowers pKa of active site Cys" evidence="3">
    <location>
        <position position="270"/>
    </location>
</feature>
<dbReference type="Gene3D" id="1.20.1050.10">
    <property type="match status" value="1"/>
</dbReference>
<feature type="binding site" evidence="2">
    <location>
        <begin position="158"/>
        <end position="159"/>
    </location>
    <ligand>
        <name>glutathione</name>
        <dbReference type="ChEBI" id="CHEBI:57925"/>
    </ligand>
</feature>
<dbReference type="GO" id="GO:0004364">
    <property type="term" value="F:glutathione transferase activity"/>
    <property type="evidence" value="ECO:0007669"/>
    <property type="project" value="InterPro"/>
</dbReference>
<dbReference type="InterPro" id="IPR047047">
    <property type="entry name" value="GST_Omega-like_C"/>
</dbReference>
<dbReference type="SFLD" id="SFLDG01148">
    <property type="entry name" value="Xi_(cytGST)"/>
    <property type="match status" value="1"/>
</dbReference>
<dbReference type="SUPFAM" id="SSF47616">
    <property type="entry name" value="GST C-terminal domain-like"/>
    <property type="match status" value="1"/>
</dbReference>
<comment type="caution">
    <text evidence="5">The sequence shown here is derived from an EMBL/GenBank/DDBJ whole genome shotgun (WGS) entry which is preliminary data.</text>
</comment>
<evidence type="ECO:0000313" key="6">
    <source>
        <dbReference type="Proteomes" id="UP000190744"/>
    </source>
</evidence>
<dbReference type="Pfam" id="PF13410">
    <property type="entry name" value="GST_C_2"/>
    <property type="match status" value="1"/>
</dbReference>
<feature type="binding site" evidence="2">
    <location>
        <position position="100"/>
    </location>
    <ligand>
        <name>glutathione</name>
        <dbReference type="ChEBI" id="CHEBI:57925"/>
    </ligand>
</feature>
<dbReference type="EMBL" id="LJBN01000123">
    <property type="protein sequence ID" value="OOQ87543.1"/>
    <property type="molecule type" value="Genomic_DNA"/>
</dbReference>
<dbReference type="InterPro" id="IPR004045">
    <property type="entry name" value="Glutathione_S-Trfase_N"/>
</dbReference>
<dbReference type="InterPro" id="IPR036249">
    <property type="entry name" value="Thioredoxin-like_sf"/>
</dbReference>
<sequence length="339" mass="39133">MRDLIGRDVPRDLKFVLQSSPALIPRSENGDFQRPGAQFRDVISPDPDGKFPAESGRYHLYVSYACPWAHRTLIVRKLKGLENIVGVTVVHPHMSLVESWRFYNSEDGAAEEGCVPDPLHPGVKRLKELYLKADPEYSGRFSVPVLWDKTNGTIVSNESSEIIRMLNSAFNYLLPPEKQKIDLYPPRLQLQIDSVNLQIYENINNGVYKCGLAKGQQAYDRAIEDLFTQLDAVESHLQVKHDEGPFYFGRLLTETDIRLFVTVIRFDIVYYNLFKTNRKMIRLDYPNIHRWMQNLYWNISEFRLTTNVGHIKQHYFSLTILNPWAIVPDGPLPEVVPIS</sequence>
<name>A0A1S9RPW1_PENBI</name>
<dbReference type="PANTHER" id="PTHR32419:SF6">
    <property type="entry name" value="GLUTATHIONE S-TRANSFERASE OMEGA-LIKE 1-RELATED"/>
    <property type="match status" value="1"/>
</dbReference>
<dbReference type="Gene3D" id="3.40.30.10">
    <property type="entry name" value="Glutaredoxin"/>
    <property type="match status" value="1"/>
</dbReference>
<dbReference type="InterPro" id="IPR016639">
    <property type="entry name" value="GST_Omega/GSH"/>
</dbReference>
<feature type="active site" description="Nucleophile" evidence="1">
    <location>
        <position position="66"/>
    </location>
</feature>
<feature type="site" description="Lowers pKa of active site Cys" evidence="3">
    <location>
        <position position="315"/>
    </location>
</feature>
<evidence type="ECO:0000256" key="2">
    <source>
        <dbReference type="PIRSR" id="PIRSR015753-2"/>
    </source>
</evidence>
<evidence type="ECO:0000256" key="3">
    <source>
        <dbReference type="PIRSR" id="PIRSR015753-3"/>
    </source>
</evidence>
<dbReference type="CDD" id="cd03190">
    <property type="entry name" value="GST_C_Omega_like"/>
    <property type="match status" value="1"/>
</dbReference>
<dbReference type="SFLD" id="SFLDS00019">
    <property type="entry name" value="Glutathione_Transferase_(cytos"/>
    <property type="match status" value="1"/>
</dbReference>
<organism evidence="5 6">
    <name type="scientific">Penicillium brasilianum</name>
    <dbReference type="NCBI Taxonomy" id="104259"/>
    <lineage>
        <taxon>Eukaryota</taxon>
        <taxon>Fungi</taxon>
        <taxon>Dikarya</taxon>
        <taxon>Ascomycota</taxon>
        <taxon>Pezizomycotina</taxon>
        <taxon>Eurotiomycetes</taxon>
        <taxon>Eurotiomycetidae</taxon>
        <taxon>Eurotiales</taxon>
        <taxon>Aspergillaceae</taxon>
        <taxon>Penicillium</taxon>
    </lineage>
</organism>
<proteinExistence type="predicted"/>
<protein>
    <submittedName>
        <fullName evidence="5">Glutathione S-transferase omega-like 2</fullName>
    </submittedName>
</protein>
<dbReference type="SFLD" id="SFLDG01206">
    <property type="entry name" value="Xi.1"/>
    <property type="match status" value="1"/>
</dbReference>
<accession>A0A1S9RPW1</accession>